<dbReference type="GO" id="GO:0008237">
    <property type="term" value="F:metallopeptidase activity"/>
    <property type="evidence" value="ECO:0007669"/>
    <property type="project" value="UniProtKB-KW"/>
</dbReference>
<evidence type="ECO:0000256" key="11">
    <source>
        <dbReference type="RuleBase" id="RU003983"/>
    </source>
</evidence>
<dbReference type="CDD" id="cd07339">
    <property type="entry name" value="M48B_HtpX_like"/>
    <property type="match status" value="1"/>
</dbReference>
<evidence type="ECO:0000313" key="15">
    <source>
        <dbReference type="Proteomes" id="UP000679575"/>
    </source>
</evidence>
<evidence type="ECO:0000256" key="9">
    <source>
        <dbReference type="ARBA" id="ARBA00023049"/>
    </source>
</evidence>
<evidence type="ECO:0000256" key="8">
    <source>
        <dbReference type="ARBA" id="ARBA00022989"/>
    </source>
</evidence>
<comment type="subcellular location">
    <subcellularLocation>
        <location evidence="1">Cell membrane</location>
        <topology evidence="1">Multi-pass membrane protein</topology>
    </subcellularLocation>
</comment>
<evidence type="ECO:0000256" key="3">
    <source>
        <dbReference type="ARBA" id="ARBA00022670"/>
    </source>
</evidence>
<dbReference type="Pfam" id="PF01435">
    <property type="entry name" value="Peptidase_M48"/>
    <property type="match status" value="1"/>
</dbReference>
<evidence type="ECO:0000256" key="6">
    <source>
        <dbReference type="ARBA" id="ARBA00022801"/>
    </source>
</evidence>
<dbReference type="Proteomes" id="UP000679575">
    <property type="component" value="Chromosome"/>
</dbReference>
<keyword evidence="15" id="KW-1185">Reference proteome</keyword>
<dbReference type="RefSeq" id="WP_212594359.1">
    <property type="nucleotide sequence ID" value="NZ_CP073587.1"/>
</dbReference>
<dbReference type="InterPro" id="IPR050083">
    <property type="entry name" value="HtpX_protease"/>
</dbReference>
<feature type="transmembrane region" description="Helical" evidence="12">
    <location>
        <begin position="193"/>
        <end position="212"/>
    </location>
</feature>
<comment type="similarity">
    <text evidence="11">Belongs to the peptidase M48 family.</text>
</comment>
<dbReference type="PANTHER" id="PTHR43221">
    <property type="entry name" value="PROTEASE HTPX"/>
    <property type="match status" value="1"/>
</dbReference>
<dbReference type="Gene3D" id="3.30.2010.10">
    <property type="entry name" value="Metalloproteases ('zincins'), catalytic domain"/>
    <property type="match status" value="1"/>
</dbReference>
<keyword evidence="10 12" id="KW-0472">Membrane</keyword>
<protein>
    <submittedName>
        <fullName evidence="14">M48 family metalloprotease</fullName>
        <ecNumber evidence="14">3.4.24.-</ecNumber>
    </submittedName>
</protein>
<accession>A0ABX7YSP1</accession>
<name>A0ABX7YSP1_9GAMM</name>
<proteinExistence type="inferred from homology"/>
<keyword evidence="6 11" id="KW-0378">Hydrolase</keyword>
<evidence type="ECO:0000313" key="14">
    <source>
        <dbReference type="EMBL" id="QUN05326.1"/>
    </source>
</evidence>
<reference evidence="14 15" key="1">
    <citation type="submission" date="2021-04" db="EMBL/GenBank/DDBJ databases">
        <title>Novel species identification of genus Shewanella.</title>
        <authorList>
            <person name="Liu G."/>
        </authorList>
    </citation>
    <scope>NUCLEOTIDE SEQUENCE [LARGE SCALE GENOMIC DNA]</scope>
    <source>
        <strain evidence="14 15">FJAT-54481</strain>
    </source>
</reference>
<evidence type="ECO:0000256" key="7">
    <source>
        <dbReference type="ARBA" id="ARBA00022833"/>
    </source>
</evidence>
<dbReference type="InterPro" id="IPR001915">
    <property type="entry name" value="Peptidase_M48"/>
</dbReference>
<evidence type="ECO:0000256" key="2">
    <source>
        <dbReference type="ARBA" id="ARBA00022475"/>
    </source>
</evidence>
<evidence type="ECO:0000256" key="1">
    <source>
        <dbReference type="ARBA" id="ARBA00004651"/>
    </source>
</evidence>
<comment type="cofactor">
    <cofactor evidence="11">
        <name>Zn(2+)</name>
        <dbReference type="ChEBI" id="CHEBI:29105"/>
    </cofactor>
    <text evidence="11">Binds 1 zinc ion per subunit.</text>
</comment>
<sequence length="300" mass="33895">MIDRVRWQQHARRNFWHSALLLSGMAGFLALLGWLFAGSSGLLLLLMAGVMLWLFRSSVSPWMVMRLYNARPLSPQQFPALWQLVQQLAQTAGLPVMPQLFLLPNPLINAFAVGSQQRPLIAITDAALRQLQWRELAGVLAHELSHVRSNDLQVMSLADMFSRGTSLLSMMGQLLLLLNLPLIMFGWATINWWAILLLLAAPTISTLAQLALSRTREYEADLNAVRMTSDPQGLASALSKIERQQQGWLRRMIMPGATLPVPSLLRTHPETKERVERLLALQQRWPYQTGTDNVDNPFHH</sequence>
<evidence type="ECO:0000256" key="10">
    <source>
        <dbReference type="ARBA" id="ARBA00023136"/>
    </source>
</evidence>
<evidence type="ECO:0000256" key="12">
    <source>
        <dbReference type="SAM" id="Phobius"/>
    </source>
</evidence>
<evidence type="ECO:0000256" key="5">
    <source>
        <dbReference type="ARBA" id="ARBA00022723"/>
    </source>
</evidence>
<feature type="transmembrane region" description="Helical" evidence="12">
    <location>
        <begin position="15"/>
        <end position="36"/>
    </location>
</feature>
<keyword evidence="2" id="KW-1003">Cell membrane</keyword>
<evidence type="ECO:0000259" key="13">
    <source>
        <dbReference type="Pfam" id="PF01435"/>
    </source>
</evidence>
<keyword evidence="4 12" id="KW-0812">Transmembrane</keyword>
<evidence type="ECO:0000256" key="4">
    <source>
        <dbReference type="ARBA" id="ARBA00022692"/>
    </source>
</evidence>
<feature type="domain" description="Peptidase M48" evidence="13">
    <location>
        <begin position="75"/>
        <end position="280"/>
    </location>
</feature>
<keyword evidence="8 12" id="KW-1133">Transmembrane helix</keyword>
<dbReference type="PANTHER" id="PTHR43221:SF1">
    <property type="entry name" value="PROTEASE HTPX"/>
    <property type="match status" value="1"/>
</dbReference>
<keyword evidence="5" id="KW-0479">Metal-binding</keyword>
<feature type="transmembrane region" description="Helical" evidence="12">
    <location>
        <begin position="42"/>
        <end position="64"/>
    </location>
</feature>
<gene>
    <name evidence="14" type="ORF">KDN34_14155</name>
</gene>
<feature type="transmembrane region" description="Helical" evidence="12">
    <location>
        <begin position="167"/>
        <end position="187"/>
    </location>
</feature>
<keyword evidence="7 11" id="KW-0862">Zinc</keyword>
<keyword evidence="3 11" id="KW-0645">Protease</keyword>
<dbReference type="EMBL" id="CP073587">
    <property type="protein sequence ID" value="QUN05326.1"/>
    <property type="molecule type" value="Genomic_DNA"/>
</dbReference>
<organism evidence="14 15">
    <name type="scientific">Shewanella yunxiaonensis</name>
    <dbReference type="NCBI Taxonomy" id="2829809"/>
    <lineage>
        <taxon>Bacteria</taxon>
        <taxon>Pseudomonadati</taxon>
        <taxon>Pseudomonadota</taxon>
        <taxon>Gammaproteobacteria</taxon>
        <taxon>Alteromonadales</taxon>
        <taxon>Shewanellaceae</taxon>
        <taxon>Shewanella</taxon>
    </lineage>
</organism>
<keyword evidence="9 11" id="KW-0482">Metalloprotease</keyword>
<dbReference type="EC" id="3.4.24.-" evidence="14"/>